<gene>
    <name evidence="1" type="ORF">HNR23_000179</name>
</gene>
<evidence type="ECO:0000313" key="2">
    <source>
        <dbReference type="Proteomes" id="UP000546642"/>
    </source>
</evidence>
<organism evidence="1 2">
    <name type="scientific">Nocardiopsis mwathae</name>
    <dbReference type="NCBI Taxonomy" id="1472723"/>
    <lineage>
        <taxon>Bacteria</taxon>
        <taxon>Bacillati</taxon>
        <taxon>Actinomycetota</taxon>
        <taxon>Actinomycetes</taxon>
        <taxon>Streptosporangiales</taxon>
        <taxon>Nocardiopsidaceae</taxon>
        <taxon>Nocardiopsis</taxon>
    </lineage>
</organism>
<sequence>MNPHQGRPFALDRFPAPIRRRLADLDRLRDACADHQRYTAGGRPQEALRRVLRRHLRELRLLAEQEEAAPDRLRAEEDILVELAAECRSGESLTPGYLSDLARRAPDFGLPPDLPEQSGKVLAEAATVETHPVIRAAHLFLACEAELWPDVPVPPRPHPLPWVLASLSLMRSGYPPLPVDRRLRPRMLAVRSRADSYDRLIALIPIFADLAAAALRAELSRTPVSAPTRETTTSHGPAPLAGALHRRIQEHLRRRGDSLTQVLRELDPDARVAHSAGDVAEDATARRCDEAATRALFERGPGCWWSSMEIAAAEAVLSLLVAVQQVGPPSTGVLAVNADGVLVGEEGRVDVLDLACIDCVTIIPTDCADERWPDVEAFVDDVASRAIDRLTHAMY</sequence>
<evidence type="ECO:0000313" key="1">
    <source>
        <dbReference type="EMBL" id="MBB6170119.1"/>
    </source>
</evidence>
<comment type="caution">
    <text evidence="1">The sequence shown here is derived from an EMBL/GenBank/DDBJ whole genome shotgun (WGS) entry which is preliminary data.</text>
</comment>
<reference evidence="1 2" key="1">
    <citation type="submission" date="2020-08" db="EMBL/GenBank/DDBJ databases">
        <title>Sequencing the genomes of 1000 actinobacteria strains.</title>
        <authorList>
            <person name="Klenk H.-P."/>
        </authorList>
    </citation>
    <scope>NUCLEOTIDE SEQUENCE [LARGE SCALE GENOMIC DNA]</scope>
    <source>
        <strain evidence="1 2">DSM 46659</strain>
    </source>
</reference>
<dbReference type="Proteomes" id="UP000546642">
    <property type="component" value="Unassembled WGS sequence"/>
</dbReference>
<dbReference type="EMBL" id="JACHDS010000001">
    <property type="protein sequence ID" value="MBB6170119.1"/>
    <property type="molecule type" value="Genomic_DNA"/>
</dbReference>
<proteinExistence type="predicted"/>
<dbReference type="AlphaFoldDB" id="A0A7X0D4I9"/>
<dbReference type="RefSeq" id="WP_184072539.1">
    <property type="nucleotide sequence ID" value="NZ_JACHDS010000001.1"/>
</dbReference>
<name>A0A7X0D4I9_9ACTN</name>
<protein>
    <submittedName>
        <fullName evidence="1">Uncharacterized protein</fullName>
    </submittedName>
</protein>
<accession>A0A7X0D4I9</accession>
<keyword evidence="2" id="KW-1185">Reference proteome</keyword>